<dbReference type="RefSeq" id="WP_085359718.1">
    <property type="nucleotide sequence ID" value="NZ_MTAB01000016.1"/>
</dbReference>
<feature type="transmembrane region" description="Helical" evidence="1">
    <location>
        <begin position="55"/>
        <end position="74"/>
    </location>
</feature>
<feature type="transmembrane region" description="Helical" evidence="1">
    <location>
        <begin position="145"/>
        <end position="164"/>
    </location>
</feature>
<organism evidence="2 3">
    <name type="scientific">Neisseria dumasiana</name>
    <dbReference type="NCBI Taxonomy" id="1931275"/>
    <lineage>
        <taxon>Bacteria</taxon>
        <taxon>Pseudomonadati</taxon>
        <taxon>Pseudomonadota</taxon>
        <taxon>Betaproteobacteria</taxon>
        <taxon>Neisseriales</taxon>
        <taxon>Neisseriaceae</taxon>
        <taxon>Neisseria</taxon>
    </lineage>
</organism>
<feature type="transmembrane region" description="Helical" evidence="1">
    <location>
        <begin position="116"/>
        <end position="133"/>
    </location>
</feature>
<evidence type="ECO:0000256" key="1">
    <source>
        <dbReference type="SAM" id="Phobius"/>
    </source>
</evidence>
<name>A0A1X3DIL7_9NEIS</name>
<dbReference type="EMBL" id="MTAB01000016">
    <property type="protein sequence ID" value="OSI20379.1"/>
    <property type="molecule type" value="Genomic_DNA"/>
</dbReference>
<evidence type="ECO:0008006" key="4">
    <source>
        <dbReference type="Google" id="ProtNLM"/>
    </source>
</evidence>
<evidence type="ECO:0000313" key="3">
    <source>
        <dbReference type="Proteomes" id="UP000193303"/>
    </source>
</evidence>
<accession>A0A1X3DIL7</accession>
<keyword evidence="1" id="KW-1133">Transmembrane helix</keyword>
<dbReference type="AlphaFoldDB" id="A0A1X3DIL7"/>
<dbReference type="Proteomes" id="UP000193303">
    <property type="component" value="Unassembled WGS sequence"/>
</dbReference>
<proteinExistence type="predicted"/>
<gene>
    <name evidence="2" type="ORF">BV912_07845</name>
</gene>
<comment type="caution">
    <text evidence="2">The sequence shown here is derived from an EMBL/GenBank/DDBJ whole genome shotgun (WGS) entry which is preliminary data.</text>
</comment>
<keyword evidence="1" id="KW-0472">Membrane</keyword>
<dbReference type="OrthoDB" id="8607024at2"/>
<sequence>MLYQFLRDMWDVLRLRYKQPEEYRYSIPVNLAVLLLLGIINAAASAPLFGKSTPLIVFAVLLTVLKCLILSRVMSGMLRQPQAPRLPFWGFVLATEALAIPTLLLLYVPAMASVGLFWQIWIFWVQIIGFMKLSGQKGGKIIIGYIVYALITLLAGTLLLMLFSQAGLIDLQQLTEQFENMLDANR</sequence>
<feature type="transmembrane region" description="Helical" evidence="1">
    <location>
        <begin position="25"/>
        <end position="49"/>
    </location>
</feature>
<keyword evidence="1" id="KW-0812">Transmembrane</keyword>
<evidence type="ECO:0000313" key="2">
    <source>
        <dbReference type="EMBL" id="OSI20379.1"/>
    </source>
</evidence>
<protein>
    <recommendedName>
        <fullName evidence="4">Yip1 domain-containing protein</fullName>
    </recommendedName>
</protein>
<feature type="transmembrane region" description="Helical" evidence="1">
    <location>
        <begin position="86"/>
        <end position="110"/>
    </location>
</feature>
<reference evidence="3" key="1">
    <citation type="submission" date="2017-01" db="EMBL/GenBank/DDBJ databases">
        <authorList>
            <person name="Mah S.A."/>
            <person name="Swanson W.J."/>
            <person name="Moy G.W."/>
            <person name="Vacquier V.D."/>
        </authorList>
    </citation>
    <scope>NUCLEOTIDE SEQUENCE [LARGE SCALE GENOMIC DNA]</scope>
    <source>
        <strain evidence="3">124861</strain>
    </source>
</reference>